<gene>
    <name evidence="2" type="ORF">P7D85_16380</name>
</gene>
<dbReference type="RefSeq" id="WP_088932101.1">
    <property type="nucleotide sequence ID" value="NZ_JARPYF010000009.1"/>
</dbReference>
<sequence length="147" mass="17102">MYCEALTLRNKELKASSGKRFLLKAPRDERNDLHLIIKQEDHVVGTLLLHPISEKCVQIKQVAVDSRYQGAGLGKNLLIYAEQVARRFGFYFVFLTGRKQAWGFYEKLGYQTISNDYQEGQLIMRIYKKDLQSPLEQVEKREMKTNG</sequence>
<dbReference type="CDD" id="cd04301">
    <property type="entry name" value="NAT_SF"/>
    <property type="match status" value="1"/>
</dbReference>
<dbReference type="Proteomes" id="UP001252875">
    <property type="component" value="Unassembled WGS sequence"/>
</dbReference>
<protein>
    <submittedName>
        <fullName evidence="2">GNAT family N-acetyltransferase</fullName>
    </submittedName>
</protein>
<dbReference type="Gene3D" id="3.40.630.30">
    <property type="match status" value="1"/>
</dbReference>
<dbReference type="InterPro" id="IPR016181">
    <property type="entry name" value="Acyl_CoA_acyltransferase"/>
</dbReference>
<evidence type="ECO:0000313" key="3">
    <source>
        <dbReference type="Proteomes" id="UP001252875"/>
    </source>
</evidence>
<dbReference type="InterPro" id="IPR039840">
    <property type="entry name" value="NAA80"/>
</dbReference>
<dbReference type="Pfam" id="PF00583">
    <property type="entry name" value="Acetyltransf_1"/>
    <property type="match status" value="1"/>
</dbReference>
<accession>A0ABU3F387</accession>
<dbReference type="PANTHER" id="PTHR13538:SF4">
    <property type="entry name" value="N-ALPHA-ACETYLTRANSFERASE 80"/>
    <property type="match status" value="1"/>
</dbReference>
<comment type="caution">
    <text evidence="2">The sequence shown here is derived from an EMBL/GenBank/DDBJ whole genome shotgun (WGS) entry which is preliminary data.</text>
</comment>
<reference evidence="2 3" key="1">
    <citation type="submission" date="2023-03" db="EMBL/GenBank/DDBJ databases">
        <authorList>
            <person name="Shen W."/>
            <person name="Cai J."/>
        </authorList>
    </citation>
    <scope>NUCLEOTIDE SEQUENCE [LARGE SCALE GENOMIC DNA]</scope>
    <source>
        <strain evidence="2 3">D6-4</strain>
    </source>
</reference>
<dbReference type="SUPFAM" id="SSF55729">
    <property type="entry name" value="Acyl-CoA N-acyltransferases (Nat)"/>
    <property type="match status" value="1"/>
</dbReference>
<proteinExistence type="predicted"/>
<dbReference type="InterPro" id="IPR000182">
    <property type="entry name" value="GNAT_dom"/>
</dbReference>
<keyword evidence="3" id="KW-1185">Reference proteome</keyword>
<evidence type="ECO:0000313" key="2">
    <source>
        <dbReference type="EMBL" id="MDT2601367.1"/>
    </source>
</evidence>
<evidence type="ECO:0000259" key="1">
    <source>
        <dbReference type="PROSITE" id="PS51186"/>
    </source>
</evidence>
<organism evidence="2 3">
    <name type="scientific">Enterococcus hulanensis</name>
    <dbReference type="NCBI Taxonomy" id="2559929"/>
    <lineage>
        <taxon>Bacteria</taxon>
        <taxon>Bacillati</taxon>
        <taxon>Bacillota</taxon>
        <taxon>Bacilli</taxon>
        <taxon>Lactobacillales</taxon>
        <taxon>Enterococcaceae</taxon>
        <taxon>Enterococcus</taxon>
    </lineage>
</organism>
<feature type="domain" description="N-acetyltransferase" evidence="1">
    <location>
        <begin position="1"/>
        <end position="129"/>
    </location>
</feature>
<name>A0ABU3F387_9ENTE</name>
<dbReference type="EMBL" id="JARPYI010000010">
    <property type="protein sequence ID" value="MDT2601367.1"/>
    <property type="molecule type" value="Genomic_DNA"/>
</dbReference>
<dbReference type="PROSITE" id="PS51186">
    <property type="entry name" value="GNAT"/>
    <property type="match status" value="1"/>
</dbReference>
<dbReference type="PANTHER" id="PTHR13538">
    <property type="entry name" value="N-ACETYLTRANSFERASE 6"/>
    <property type="match status" value="1"/>
</dbReference>